<evidence type="ECO:0008006" key="5">
    <source>
        <dbReference type="Google" id="ProtNLM"/>
    </source>
</evidence>
<dbReference type="EMBL" id="BAABLK010000033">
    <property type="protein sequence ID" value="GAA5227771.1"/>
    <property type="molecule type" value="Genomic_DNA"/>
</dbReference>
<keyword evidence="4" id="KW-1185">Reference proteome</keyword>
<reference evidence="4" key="1">
    <citation type="journal article" date="2019" name="Int. J. Syst. Evol. Microbiol.">
        <title>The Global Catalogue of Microorganisms (GCM) 10K type strain sequencing project: providing services to taxonomists for standard genome sequencing and annotation.</title>
        <authorList>
            <consortium name="The Broad Institute Genomics Platform"/>
            <consortium name="The Broad Institute Genome Sequencing Center for Infectious Disease"/>
            <person name="Wu L."/>
            <person name="Ma J."/>
        </authorList>
    </citation>
    <scope>NUCLEOTIDE SEQUENCE [LARGE SCALE GENOMIC DNA]</scope>
    <source>
        <strain evidence="4">JCM 18952</strain>
    </source>
</reference>
<feature type="region of interest" description="Disordered" evidence="1">
    <location>
        <begin position="103"/>
        <end position="137"/>
    </location>
</feature>
<dbReference type="Proteomes" id="UP001501257">
    <property type="component" value="Unassembled WGS sequence"/>
</dbReference>
<feature type="transmembrane region" description="Helical" evidence="2">
    <location>
        <begin position="21"/>
        <end position="40"/>
    </location>
</feature>
<keyword evidence="2" id="KW-0472">Membrane</keyword>
<gene>
    <name evidence="3" type="ORF">GCM10025778_23040</name>
</gene>
<sequence>MNEIRTSRHPLYREGIGKKRLRIISVVAGACLAFGFSAVVSGCTSAVSSESTAPEKSAIATPTTEVDDADLEKLSAVASETPRQDSPGKPSDDAAMSLAWPDDEAASVRDSPSAWKKVSDGEKIAPDARSAEKLPPKMRPVALDESVPAGSSATMKLDAIELTNGTADGIGEVSGPSVLVTISIHNEHTDSLDLSRAELNVLFGKDRQPMVPLSDPRASKLASGVEAGESTKTTFVFAVPSTKSNELTVEFNSGNDAEIQQLVGEVQR</sequence>
<evidence type="ECO:0000313" key="3">
    <source>
        <dbReference type="EMBL" id="GAA5227771.1"/>
    </source>
</evidence>
<organism evidence="3 4">
    <name type="scientific">Paeniglutamicibacter antarcticus</name>
    <dbReference type="NCBI Taxonomy" id="494023"/>
    <lineage>
        <taxon>Bacteria</taxon>
        <taxon>Bacillati</taxon>
        <taxon>Actinomycetota</taxon>
        <taxon>Actinomycetes</taxon>
        <taxon>Micrococcales</taxon>
        <taxon>Micrococcaceae</taxon>
        <taxon>Paeniglutamicibacter</taxon>
    </lineage>
</organism>
<evidence type="ECO:0000256" key="2">
    <source>
        <dbReference type="SAM" id="Phobius"/>
    </source>
</evidence>
<accession>A0ABP9TMZ7</accession>
<dbReference type="RefSeq" id="WP_210101690.1">
    <property type="nucleotide sequence ID" value="NZ_BAABLK010000033.1"/>
</dbReference>
<feature type="compositionally biased region" description="Basic and acidic residues" evidence="1">
    <location>
        <begin position="117"/>
        <end position="135"/>
    </location>
</feature>
<keyword evidence="2" id="KW-1133">Transmembrane helix</keyword>
<comment type="caution">
    <text evidence="3">The sequence shown here is derived from an EMBL/GenBank/DDBJ whole genome shotgun (WGS) entry which is preliminary data.</text>
</comment>
<evidence type="ECO:0000256" key="1">
    <source>
        <dbReference type="SAM" id="MobiDB-lite"/>
    </source>
</evidence>
<protein>
    <recommendedName>
        <fullName evidence="5">DUF4352 domain-containing protein</fullName>
    </recommendedName>
</protein>
<evidence type="ECO:0000313" key="4">
    <source>
        <dbReference type="Proteomes" id="UP001501257"/>
    </source>
</evidence>
<proteinExistence type="predicted"/>
<name>A0ABP9TMZ7_9MICC</name>
<keyword evidence="2" id="KW-0812">Transmembrane</keyword>